<evidence type="ECO:0000256" key="2">
    <source>
        <dbReference type="ARBA" id="ARBA00023015"/>
    </source>
</evidence>
<dbReference type="Proteomes" id="UP000887578">
    <property type="component" value="Unplaced"/>
</dbReference>
<feature type="domain" description="CUT" evidence="7">
    <location>
        <begin position="113"/>
        <end position="197"/>
    </location>
</feature>
<dbReference type="WBParaSite" id="PDA_v2.g14540.t1">
    <property type="protein sequence ID" value="PDA_v2.g14540.t1"/>
    <property type="gene ID" value="PDA_v2.g14540"/>
</dbReference>
<reference evidence="9" key="1">
    <citation type="submission" date="2022-11" db="UniProtKB">
        <authorList>
            <consortium name="WormBaseParasite"/>
        </authorList>
    </citation>
    <scope>IDENTIFICATION</scope>
</reference>
<name>A0A914P923_9BILA</name>
<dbReference type="SMART" id="SM01109">
    <property type="entry name" value="CUT"/>
    <property type="match status" value="1"/>
</dbReference>
<dbReference type="SUPFAM" id="SSF47413">
    <property type="entry name" value="lambda repressor-like DNA-binding domains"/>
    <property type="match status" value="1"/>
</dbReference>
<evidence type="ECO:0000259" key="7">
    <source>
        <dbReference type="PROSITE" id="PS51042"/>
    </source>
</evidence>
<evidence type="ECO:0000256" key="3">
    <source>
        <dbReference type="ARBA" id="ARBA00023125"/>
    </source>
</evidence>
<evidence type="ECO:0000256" key="4">
    <source>
        <dbReference type="ARBA" id="ARBA00023155"/>
    </source>
</evidence>
<organism evidence="8 9">
    <name type="scientific">Panagrolaimus davidi</name>
    <dbReference type="NCBI Taxonomy" id="227884"/>
    <lineage>
        <taxon>Eukaryota</taxon>
        <taxon>Metazoa</taxon>
        <taxon>Ecdysozoa</taxon>
        <taxon>Nematoda</taxon>
        <taxon>Chromadorea</taxon>
        <taxon>Rhabditida</taxon>
        <taxon>Tylenchina</taxon>
        <taxon>Panagrolaimomorpha</taxon>
        <taxon>Panagrolaimoidea</taxon>
        <taxon>Panagrolaimidae</taxon>
        <taxon>Panagrolaimus</taxon>
    </lineage>
</organism>
<dbReference type="PROSITE" id="PS51042">
    <property type="entry name" value="CUT"/>
    <property type="match status" value="1"/>
</dbReference>
<protein>
    <submittedName>
        <fullName evidence="9">CUT domain-containing protein</fullName>
    </submittedName>
</protein>
<sequence length="197" mass="22560">MESVGHGAFYGWNSLIFAQAEFGKTITRIIECGGGEAKLFTNVKKLEYRDFSMAIISSKSNPGSFTNVESSILNKNQIPYYTDQVLSTYLLSTDTQDAMKKSWHIQYRLFKQQSNLDYIDTTKLCIDIKEELVKLKKQGISQNKFALKVCGRAGSTFSDLIKDPKMYDHLSEKGKESFKKMKLYLDMPPDKQMKMLE</sequence>
<dbReference type="GO" id="GO:0003677">
    <property type="term" value="F:DNA binding"/>
    <property type="evidence" value="ECO:0007669"/>
    <property type="project" value="UniProtKB-KW"/>
</dbReference>
<dbReference type="Pfam" id="PF02376">
    <property type="entry name" value="CUT"/>
    <property type="match status" value="1"/>
</dbReference>
<dbReference type="Gene3D" id="3.40.50.10190">
    <property type="entry name" value="BRCT domain"/>
    <property type="match status" value="1"/>
</dbReference>
<evidence type="ECO:0000313" key="9">
    <source>
        <dbReference type="WBParaSite" id="PDA_v2.g14540.t1"/>
    </source>
</evidence>
<comment type="subcellular location">
    <subcellularLocation>
        <location evidence="1">Nucleus</location>
    </subcellularLocation>
</comment>
<evidence type="ECO:0000256" key="6">
    <source>
        <dbReference type="ARBA" id="ARBA00023242"/>
    </source>
</evidence>
<proteinExistence type="predicted"/>
<dbReference type="AlphaFoldDB" id="A0A914P923"/>
<dbReference type="Gene3D" id="1.10.260.40">
    <property type="entry name" value="lambda repressor-like DNA-binding domains"/>
    <property type="match status" value="1"/>
</dbReference>
<keyword evidence="4" id="KW-0371">Homeobox</keyword>
<accession>A0A914P923</accession>
<keyword evidence="6" id="KW-0539">Nucleus</keyword>
<keyword evidence="2" id="KW-0805">Transcription regulation</keyword>
<dbReference type="InterPro" id="IPR003350">
    <property type="entry name" value="CUT_dom"/>
</dbReference>
<evidence type="ECO:0000256" key="1">
    <source>
        <dbReference type="ARBA" id="ARBA00004123"/>
    </source>
</evidence>
<dbReference type="InterPro" id="IPR036420">
    <property type="entry name" value="BRCT_dom_sf"/>
</dbReference>
<dbReference type="InterPro" id="IPR010982">
    <property type="entry name" value="Lambda_DNA-bd_dom_sf"/>
</dbReference>
<keyword evidence="8" id="KW-1185">Reference proteome</keyword>
<evidence type="ECO:0000313" key="8">
    <source>
        <dbReference type="Proteomes" id="UP000887578"/>
    </source>
</evidence>
<keyword evidence="3" id="KW-0238">DNA-binding</keyword>
<evidence type="ECO:0000256" key="5">
    <source>
        <dbReference type="ARBA" id="ARBA00023163"/>
    </source>
</evidence>
<dbReference type="GO" id="GO:0005634">
    <property type="term" value="C:nucleus"/>
    <property type="evidence" value="ECO:0007669"/>
    <property type="project" value="UniProtKB-SubCell"/>
</dbReference>
<keyword evidence="5" id="KW-0804">Transcription</keyword>